<evidence type="ECO:0000313" key="1">
    <source>
        <dbReference type="EMBL" id="NIK15380.1"/>
    </source>
</evidence>
<dbReference type="Proteomes" id="UP000532769">
    <property type="component" value="Unassembled WGS sequence"/>
</dbReference>
<protein>
    <recommendedName>
        <fullName evidence="3">Restriction endonuclease</fullName>
    </recommendedName>
</protein>
<organism evidence="1 2">
    <name type="scientific">Saccharococcus thermophilus</name>
    <dbReference type="NCBI Taxonomy" id="29396"/>
    <lineage>
        <taxon>Bacteria</taxon>
        <taxon>Bacillati</taxon>
        <taxon>Bacillota</taxon>
        <taxon>Bacilli</taxon>
        <taxon>Bacillales</taxon>
        <taxon>Anoxybacillaceae</taxon>
        <taxon>Saccharococcus</taxon>
    </lineage>
</organism>
<keyword evidence="2" id="KW-1185">Reference proteome</keyword>
<gene>
    <name evidence="1" type="ORF">BDD39_001890</name>
</gene>
<comment type="caution">
    <text evidence="1">The sequence shown here is derived from an EMBL/GenBank/DDBJ whole genome shotgun (WGS) entry which is preliminary data.</text>
</comment>
<dbReference type="AlphaFoldDB" id="A0A846MFY2"/>
<dbReference type="EMBL" id="JAASRS010000001">
    <property type="protein sequence ID" value="NIK15380.1"/>
    <property type="molecule type" value="Genomic_DNA"/>
</dbReference>
<proteinExistence type="predicted"/>
<evidence type="ECO:0008006" key="3">
    <source>
        <dbReference type="Google" id="ProtNLM"/>
    </source>
</evidence>
<evidence type="ECO:0000313" key="2">
    <source>
        <dbReference type="Proteomes" id="UP000532769"/>
    </source>
</evidence>
<dbReference type="Gene3D" id="3.40.91.30">
    <property type="match status" value="1"/>
</dbReference>
<reference evidence="1 2" key="1">
    <citation type="submission" date="2020-03" db="EMBL/GenBank/DDBJ databases">
        <title>Genomic Encyclopedia of Archaeal and Bacterial Type Strains, Phase II (KMG-II): from individual species to whole genera.</title>
        <authorList>
            <person name="Goeker M."/>
        </authorList>
    </citation>
    <scope>NUCLEOTIDE SEQUENCE [LARGE SCALE GENOMIC DNA]</scope>
    <source>
        <strain evidence="1 2">DSM 4749</strain>
    </source>
</reference>
<sequence>MALMNRGYAGFYKGHYLRSSYEYAYAKYLDHHSIPWSYEDCVFDIGYKLYKPDFFLYDQKGKLVKIVEIKSRSKDAKMNAREALNIIEEQHHIKCELISYEELLDLYKTLPFSLTSTIEEWIKSENTTISKVAYGELNGHYNLKHDEETKKKIGEHTRSLWLSNGIAKQRMLEGLKKSGLAQKGKIKKPRENRTCEECGKIFKVIITSKQKFCSRTCAGHRAIRHATNTYVEIRNEVHHNIREYIIKWSRENSDIVVKTPLNKIKTTIQSLIRDIEREFQVKDLRVISKSVFGEDRGRKELIKFMKSVCNEDVC</sequence>
<name>A0A846MFY2_9BACL</name>
<accession>A0A846MFY2</accession>